<reference evidence="1 2" key="1">
    <citation type="journal article" date="2016" name="Front. Microbiol.">
        <title>Characterization of Novel Bacteriophages for Biocontrol of Bacterial Blight in Leek Caused by Pseudomonas syringae pv. porri.</title>
        <authorList>
            <person name="Rombouts S."/>
            <person name="Lavigne R."/>
        </authorList>
    </citation>
    <scope>NUCLEOTIDE SEQUENCE [LARGE SCALE GENOMIC DNA]</scope>
</reference>
<keyword evidence="2" id="KW-1185">Reference proteome</keyword>
<evidence type="ECO:0000313" key="2">
    <source>
        <dbReference type="Proteomes" id="UP000203989"/>
    </source>
</evidence>
<evidence type="ECO:0000313" key="1">
    <source>
        <dbReference type="EMBL" id="AMR57374.1"/>
    </source>
</evidence>
<dbReference type="Proteomes" id="UP000203989">
    <property type="component" value="Segment"/>
</dbReference>
<dbReference type="EMBL" id="KU130126">
    <property type="protein sequence ID" value="AMR57374.1"/>
    <property type="molecule type" value="Genomic_DNA"/>
</dbReference>
<sequence length="103" mass="11409">MTPNNISRLAVKRVALTKGWGYEARRNVVVIKGEKWSFSQSNFGVGDCRQCYEDTVGFVTESDGVLYCKRIADKSSIGVVSRLTPSGLKAYSIKIKLSSMKIL</sequence>
<name>A0A142IDR9_9CAUD</name>
<dbReference type="OrthoDB" id="39369at10239"/>
<gene>
    <name evidence="1" type="ORF">vB_PsyM_KIL1_0127</name>
</gene>
<dbReference type="KEGG" id="vg:28802520"/>
<organism evidence="1 2">
    <name type="scientific">Pseudomonas phage vB_PsyM_KIL1</name>
    <dbReference type="NCBI Taxonomy" id="1777065"/>
    <lineage>
        <taxon>Viruses</taxon>
        <taxon>Duplodnaviria</taxon>
        <taxon>Heunggongvirae</taxon>
        <taxon>Uroviricota</taxon>
        <taxon>Caudoviricetes</taxon>
        <taxon>Vandenendeviridae</taxon>
        <taxon>Gorskivirinae</taxon>
        <taxon>Flaumdravirus</taxon>
        <taxon>Flaumdravirus KIL4</taxon>
    </lineage>
</organism>
<dbReference type="GeneID" id="28802520"/>
<accession>A0A142IDR9</accession>
<proteinExistence type="predicted"/>
<dbReference type="RefSeq" id="YP_009276056.1">
    <property type="nucleotide sequence ID" value="NC_030934.1"/>
</dbReference>
<protein>
    <submittedName>
        <fullName evidence="1">Uncharacterized protein</fullName>
    </submittedName>
</protein>